<dbReference type="EMBL" id="JAROCG010000001">
    <property type="protein sequence ID" value="MDN4611934.1"/>
    <property type="molecule type" value="Genomic_DNA"/>
</dbReference>
<comment type="caution">
    <text evidence="2">The sequence shown here is derived from an EMBL/GenBank/DDBJ whole genome shotgun (WGS) entry which is preliminary data.</text>
</comment>
<keyword evidence="1" id="KW-1133">Transmembrane helix</keyword>
<organism evidence="2 3">
    <name type="scientific">Arthrobacter burdickii</name>
    <dbReference type="NCBI Taxonomy" id="3035920"/>
    <lineage>
        <taxon>Bacteria</taxon>
        <taxon>Bacillati</taxon>
        <taxon>Actinomycetota</taxon>
        <taxon>Actinomycetes</taxon>
        <taxon>Micrococcales</taxon>
        <taxon>Micrococcaceae</taxon>
        <taxon>Arthrobacter</taxon>
    </lineage>
</organism>
<keyword evidence="3" id="KW-1185">Reference proteome</keyword>
<dbReference type="Proteomes" id="UP001174209">
    <property type="component" value="Unassembled WGS sequence"/>
</dbReference>
<evidence type="ECO:0000256" key="1">
    <source>
        <dbReference type="SAM" id="Phobius"/>
    </source>
</evidence>
<feature type="transmembrane region" description="Helical" evidence="1">
    <location>
        <begin position="68"/>
        <end position="90"/>
    </location>
</feature>
<evidence type="ECO:0000313" key="2">
    <source>
        <dbReference type="EMBL" id="MDN4611934.1"/>
    </source>
</evidence>
<accession>A0ABT8K3B8</accession>
<gene>
    <name evidence="2" type="ORF">P5G52_13780</name>
</gene>
<name>A0ABT8K3B8_9MICC</name>
<keyword evidence="1" id="KW-0472">Membrane</keyword>
<dbReference type="RefSeq" id="WP_301228264.1">
    <property type="nucleotide sequence ID" value="NZ_JAROCG010000001.1"/>
</dbReference>
<feature type="transmembrane region" description="Helical" evidence="1">
    <location>
        <begin position="110"/>
        <end position="131"/>
    </location>
</feature>
<evidence type="ECO:0000313" key="3">
    <source>
        <dbReference type="Proteomes" id="UP001174209"/>
    </source>
</evidence>
<keyword evidence="1" id="KW-0812">Transmembrane</keyword>
<protein>
    <submittedName>
        <fullName evidence="2">Uncharacterized protein</fullName>
    </submittedName>
</protein>
<sequence>MAPTPRAAAHLIAANCAHHHHWTMELLPTEYAQRMGYTTSDFTILAARRKARAEAANDEQEPIHLSYIFFWGFAFSVLVVLGLVWVAAAYETGDAMPWTAERRMTPDETFGVIRNGVTAAAALGVGVTLFFSYRRQQTSERTLNYTAKTQRLAVEAQSLAEERLRIESLDTLRKRYLDIATLLNSATDFNRITALHALESLIISWRQAGDDREASACLGLLLSTMRLSRSEASAAATEFLRTAQSIVERHMQIAAGQLSWGELSFDATRCISKTGLRNWVIDGGDIVASPRNEGPVGASGVTLLAGSVRLSDYLPDSLENDSVNTLERISVQGGRLNIVSTSENPVTAFVKCKFTGGTVVVSSTRPGANRKFSFESSEFSGGVIQISPTKPTSVLFLNCHFTAPPMGGFALKRRADRKFSFVRCTAIDGEGNEVTVDSELDLFRIFFPGSTGREPDA</sequence>
<proteinExistence type="predicted"/>
<reference evidence="2" key="1">
    <citation type="submission" date="2023-06" db="EMBL/GenBank/DDBJ databases">
        <title>MT1 and MT2 Draft Genomes of Novel Species.</title>
        <authorList>
            <person name="Venkateswaran K."/>
        </authorList>
    </citation>
    <scope>NUCLEOTIDE SEQUENCE</scope>
    <source>
        <strain evidence="2">IIF3SC-B10</strain>
    </source>
</reference>